<reference evidence="3" key="1">
    <citation type="submission" date="2014-09" db="EMBL/GenBank/DDBJ databases">
        <authorList>
            <person name="Sharma Rahul"/>
            <person name="Thines Marco"/>
        </authorList>
    </citation>
    <scope>NUCLEOTIDE SEQUENCE [LARGE SCALE GENOMIC DNA]</scope>
</reference>
<dbReference type="EMBL" id="CCYD01000261">
    <property type="protein sequence ID" value="CEG37220.1"/>
    <property type="molecule type" value="Genomic_DNA"/>
</dbReference>
<name>A0A0P1AA50_PLAHL</name>
<evidence type="ECO:0000313" key="3">
    <source>
        <dbReference type="Proteomes" id="UP000054928"/>
    </source>
</evidence>
<dbReference type="GeneID" id="36399719"/>
<dbReference type="OrthoDB" id="124815at2759"/>
<sequence>MSDSASAAPGDGHPRLDEQQRRALRKLSMTNDLGEDVEAVDYESDTPFFAWDDEEGELRQQRNTSPARALRTPCPFLDFSSAEERGVITNDVDGTQRRQLKAAHKAAPKRAHPRPVIDFRVEYGFRPVDPAVEAKDAVTRSLRVHIIGPPARTEYELAKRKALRARNWFQTNFRWKLITLV</sequence>
<proteinExistence type="predicted"/>
<feature type="region of interest" description="Disordered" evidence="1">
    <location>
        <begin position="1"/>
        <end position="20"/>
    </location>
</feature>
<evidence type="ECO:0000256" key="1">
    <source>
        <dbReference type="SAM" id="MobiDB-lite"/>
    </source>
</evidence>
<evidence type="ECO:0000313" key="2">
    <source>
        <dbReference type="EMBL" id="CEG37220.1"/>
    </source>
</evidence>
<accession>A0A0P1AA50</accession>
<dbReference type="RefSeq" id="XP_024573589.1">
    <property type="nucleotide sequence ID" value="XM_024722521.1"/>
</dbReference>
<dbReference type="AlphaFoldDB" id="A0A0P1AA50"/>
<keyword evidence="3" id="KW-1185">Reference proteome</keyword>
<protein>
    <submittedName>
        <fullName evidence="2">Uncharacterized protein</fullName>
    </submittedName>
</protein>
<organism evidence="2 3">
    <name type="scientific">Plasmopara halstedii</name>
    <name type="common">Downy mildew of sunflower</name>
    <dbReference type="NCBI Taxonomy" id="4781"/>
    <lineage>
        <taxon>Eukaryota</taxon>
        <taxon>Sar</taxon>
        <taxon>Stramenopiles</taxon>
        <taxon>Oomycota</taxon>
        <taxon>Peronosporomycetes</taxon>
        <taxon>Peronosporales</taxon>
        <taxon>Peronosporaceae</taxon>
        <taxon>Plasmopara</taxon>
    </lineage>
</organism>
<dbReference type="Proteomes" id="UP000054928">
    <property type="component" value="Unassembled WGS sequence"/>
</dbReference>